<keyword evidence="5" id="KW-0862">Zinc</keyword>
<dbReference type="PANTHER" id="PTHR30405:SF25">
    <property type="entry name" value="RNA-GUIDED DNA ENDONUCLEASE INSQ-RELATED"/>
    <property type="match status" value="1"/>
</dbReference>
<dbReference type="AlphaFoldDB" id="A0A897N329"/>
<evidence type="ECO:0000256" key="8">
    <source>
        <dbReference type="SAM" id="Coils"/>
    </source>
</evidence>
<evidence type="ECO:0000313" key="12">
    <source>
        <dbReference type="EMBL" id="QSG04716.1"/>
    </source>
</evidence>
<dbReference type="InterPro" id="IPR051399">
    <property type="entry name" value="RNA-guided_DNA_endo/Transpos"/>
</dbReference>
<evidence type="ECO:0000256" key="7">
    <source>
        <dbReference type="ARBA" id="ARBA00023172"/>
    </source>
</evidence>
<dbReference type="InterPro" id="IPR010095">
    <property type="entry name" value="Cas12f1-like_TNB"/>
</dbReference>
<feature type="domain" description="Transposase putative helix-turn-helix" evidence="11">
    <location>
        <begin position="2"/>
        <end position="32"/>
    </location>
</feature>
<reference evidence="12" key="1">
    <citation type="submission" date="2020-11" db="EMBL/GenBank/DDBJ databases">
        <title>Carbohydrate-dependent, anaerobic sulfur respiration: A novel catabolism in halophilic archaea.</title>
        <authorList>
            <person name="Sorokin D.Y."/>
            <person name="Messina E."/>
            <person name="Smedile F."/>
            <person name="La Cono V."/>
            <person name="Hallsworth J.E."/>
            <person name="Yakimov M.M."/>
        </authorList>
    </citation>
    <scope>NUCLEOTIDE SEQUENCE</scope>
    <source>
        <strain evidence="12">HSR12-1</strain>
    </source>
</reference>
<proteinExistence type="inferred from homology"/>
<keyword evidence="6" id="KW-0238">DNA-binding</keyword>
<dbReference type="InterPro" id="IPR021027">
    <property type="entry name" value="Transposase_put_HTH"/>
</dbReference>
<dbReference type="GO" id="GO:0006310">
    <property type="term" value="P:DNA recombination"/>
    <property type="evidence" value="ECO:0007669"/>
    <property type="project" value="UniProtKB-KW"/>
</dbReference>
<dbReference type="InterPro" id="IPR001959">
    <property type="entry name" value="Transposase"/>
</dbReference>
<evidence type="ECO:0000313" key="13">
    <source>
        <dbReference type="Proteomes" id="UP000663525"/>
    </source>
</evidence>
<evidence type="ECO:0000256" key="4">
    <source>
        <dbReference type="ARBA" id="ARBA00022723"/>
    </source>
</evidence>
<name>A0A897N329_9EURY</name>
<dbReference type="Proteomes" id="UP000663525">
    <property type="component" value="Chromosome"/>
</dbReference>
<keyword evidence="4" id="KW-0479">Metal-binding</keyword>
<evidence type="ECO:0000256" key="3">
    <source>
        <dbReference type="ARBA" id="ARBA00022578"/>
    </source>
</evidence>
<evidence type="ECO:0000256" key="5">
    <source>
        <dbReference type="ARBA" id="ARBA00022833"/>
    </source>
</evidence>
<evidence type="ECO:0000259" key="11">
    <source>
        <dbReference type="Pfam" id="PF12323"/>
    </source>
</evidence>
<accession>A0A897N329</accession>
<dbReference type="NCBIfam" id="TIGR01766">
    <property type="entry name" value="IS200/IS605 family accessory protein TnpB-like domain"/>
    <property type="match status" value="1"/>
</dbReference>
<dbReference type="NCBIfam" id="NF040570">
    <property type="entry name" value="guided_TnpB"/>
    <property type="match status" value="1"/>
</dbReference>
<dbReference type="GO" id="GO:0032196">
    <property type="term" value="P:transposition"/>
    <property type="evidence" value="ECO:0007669"/>
    <property type="project" value="UniProtKB-KW"/>
</dbReference>
<dbReference type="Pfam" id="PF12323">
    <property type="entry name" value="HTH_OrfB_IS605"/>
    <property type="match status" value="1"/>
</dbReference>
<comment type="similarity">
    <text evidence="2">In the N-terminal section; belongs to the transposase 2 family.</text>
</comment>
<keyword evidence="3" id="KW-0815">Transposition</keyword>
<feature type="domain" description="Cas12f1-like TNB" evidence="10">
    <location>
        <begin position="301"/>
        <end position="366"/>
    </location>
</feature>
<evidence type="ECO:0000256" key="6">
    <source>
        <dbReference type="ARBA" id="ARBA00023125"/>
    </source>
</evidence>
<dbReference type="GO" id="GO:0003677">
    <property type="term" value="F:DNA binding"/>
    <property type="evidence" value="ECO:0007669"/>
    <property type="project" value="UniProtKB-KW"/>
</dbReference>
<evidence type="ECO:0000259" key="10">
    <source>
        <dbReference type="Pfam" id="PF07282"/>
    </source>
</evidence>
<feature type="domain" description="Probable transposase IS891/IS1136/IS1341" evidence="9">
    <location>
        <begin position="188"/>
        <end position="288"/>
    </location>
</feature>
<evidence type="ECO:0000259" key="9">
    <source>
        <dbReference type="Pfam" id="PF01385"/>
    </source>
</evidence>
<dbReference type="EMBL" id="CP064787">
    <property type="protein sequence ID" value="QSG04716.1"/>
    <property type="molecule type" value="Genomic_DNA"/>
</dbReference>
<evidence type="ECO:0000256" key="2">
    <source>
        <dbReference type="ARBA" id="ARBA00011044"/>
    </source>
</evidence>
<organism evidence="12 13">
    <name type="scientific">Halapricum desulfuricans</name>
    <dbReference type="NCBI Taxonomy" id="2841257"/>
    <lineage>
        <taxon>Archaea</taxon>
        <taxon>Methanobacteriati</taxon>
        <taxon>Methanobacteriota</taxon>
        <taxon>Stenosarchaea group</taxon>
        <taxon>Halobacteria</taxon>
        <taxon>Halobacteriales</taxon>
        <taxon>Haloarculaceae</taxon>
        <taxon>Halapricum</taxon>
    </lineage>
</organism>
<keyword evidence="8" id="KW-0175">Coiled coil</keyword>
<evidence type="ECO:0000256" key="1">
    <source>
        <dbReference type="ARBA" id="ARBA00008761"/>
    </source>
</evidence>
<protein>
    <submittedName>
        <fullName evidence="12">Transposable element</fullName>
    </submittedName>
</protein>
<keyword evidence="7" id="KW-0233">DNA recombination</keyword>
<feature type="coiled-coil region" evidence="8">
    <location>
        <begin position="213"/>
        <end position="243"/>
    </location>
</feature>
<sequence length="429" mass="49728">MEYSHRYHAYPTQQVAAELERHIDVHRQAYNYTRYEYENVDADNIGSAYKHHNRLPDWKDEFPVFSEVNSKALQRTVTRFYQNLSGLSEQKQNGNKVGKLKWKSPREFQSMTYSQSGFELKNTSGRRATLWLSKIGDINIRYHRDIPDEADIKEVTVKKERTGEWFVSFGLETDDADLPEKPALDELDSSNSVGIDLGILNYVHTSDGKTVDWLDLEDEYERLRREQRKLSRKEKGSNNYEKQRREVAKVKRHIRRKVLDYQQKITTWLVREYDAVFVEDLDVKRMLEQSHNARNKQDAAWRQFITLLDYKADLYGCHVVQVEARGTTKECASCGVETAKSIWVREHSCPSCGFETDRDANAAMNVLQRGFSELGLGWPEDTPVETALPTDTPDFQRVSAKRVVETGSLGVVRKTPSSVMTRDEVPRTT</sequence>
<comment type="similarity">
    <text evidence="1">In the C-terminal section; belongs to the transposase 35 family.</text>
</comment>
<dbReference type="PANTHER" id="PTHR30405">
    <property type="entry name" value="TRANSPOSASE"/>
    <property type="match status" value="1"/>
</dbReference>
<dbReference type="GO" id="GO:0046872">
    <property type="term" value="F:metal ion binding"/>
    <property type="evidence" value="ECO:0007669"/>
    <property type="project" value="UniProtKB-KW"/>
</dbReference>
<dbReference type="Pfam" id="PF01385">
    <property type="entry name" value="OrfB_IS605"/>
    <property type="match status" value="1"/>
</dbReference>
<dbReference type="RefSeq" id="WP_229115677.1">
    <property type="nucleotide sequence ID" value="NZ_CP064787.1"/>
</dbReference>
<dbReference type="GeneID" id="68854013"/>
<gene>
    <name evidence="12" type="ORF">HSR121_0360</name>
</gene>
<dbReference type="Pfam" id="PF07282">
    <property type="entry name" value="Cas12f1-like_TNB"/>
    <property type="match status" value="1"/>
</dbReference>